<dbReference type="Proteomes" id="UP000001940">
    <property type="component" value="Chromosome I"/>
</dbReference>
<evidence type="ECO:0000313" key="2">
    <source>
        <dbReference type="EMBL" id="CCF23321.1"/>
    </source>
</evidence>
<accession>H2FLL5</accession>
<sequence length="140" mass="15636">MRAHRDALRKKLSKLNNLMKALSGTDWGCSKELLLKTFNAIVKPVATYASPAWAQLVSDSSWNKIETTCSTNQDKIGLISAVEKNWGSNPDKPNQKTLKRSTISDNSCEPVAKKPEFDFKTFMQEKLEEAKKSISVSEDA</sequence>
<feature type="compositionally biased region" description="Polar residues" evidence="1">
    <location>
        <begin position="86"/>
        <end position="107"/>
    </location>
</feature>
<evidence type="ECO:0000256" key="1">
    <source>
        <dbReference type="SAM" id="MobiDB-lite"/>
    </source>
</evidence>
<proteinExistence type="predicted"/>
<evidence type="ECO:0000313" key="4">
    <source>
        <dbReference type="WormBase" id="H25P06.5"/>
    </source>
</evidence>
<dbReference type="Bgee" id="WBGene00219319">
    <property type="expression patterns" value="Expressed in material anatomical entity and 1 other cell type or tissue"/>
</dbReference>
<dbReference type="OrthoDB" id="6432178at2759"/>
<reference evidence="2 3" key="1">
    <citation type="journal article" date="1998" name="Science">
        <title>Genome sequence of the nematode C. elegans: a platform for investigating biology.</title>
        <authorList>
            <consortium name="The C. elegans sequencing consortium"/>
            <person name="Sulson J.E."/>
            <person name="Waterston R."/>
        </authorList>
    </citation>
    <scope>NUCLEOTIDE SEQUENCE [LARGE SCALE GENOMIC DNA]</scope>
    <source>
        <strain evidence="2 3">Bristol N2</strain>
    </source>
</reference>
<evidence type="ECO:0000313" key="3">
    <source>
        <dbReference type="Proteomes" id="UP000001940"/>
    </source>
</evidence>
<name>H2FLL5_CAEEL</name>
<dbReference type="HOGENOM" id="CLU_1836904_0_0_1"/>
<dbReference type="EMBL" id="BX284601">
    <property type="protein sequence ID" value="CCF23321.1"/>
    <property type="molecule type" value="Genomic_DNA"/>
</dbReference>
<gene>
    <name evidence="2" type="ORF">CELE_H25P06.5</name>
    <name evidence="2 4" type="ORF">H25P06.5</name>
</gene>
<protein>
    <submittedName>
        <fullName evidence="2">Ribonuclease H</fullName>
    </submittedName>
</protein>
<dbReference type="FunCoup" id="H2FLL5">
    <property type="interactions" value="126"/>
</dbReference>
<dbReference type="WormBase" id="H25P06.5">
    <property type="protein sequence ID" value="CE46996"/>
    <property type="gene ID" value="WBGene00219319"/>
</dbReference>
<keyword evidence="3" id="KW-1185">Reference proteome</keyword>
<dbReference type="AGR" id="WB:WBGene00219319"/>
<organism evidence="2 3">
    <name type="scientific">Caenorhabditis elegans</name>
    <dbReference type="NCBI Taxonomy" id="6239"/>
    <lineage>
        <taxon>Eukaryota</taxon>
        <taxon>Metazoa</taxon>
        <taxon>Ecdysozoa</taxon>
        <taxon>Nematoda</taxon>
        <taxon>Chromadorea</taxon>
        <taxon>Rhabditida</taxon>
        <taxon>Rhabditina</taxon>
        <taxon>Rhabditomorpha</taxon>
        <taxon>Rhabditoidea</taxon>
        <taxon>Rhabditidae</taxon>
        <taxon>Peloderinae</taxon>
        <taxon>Caenorhabditis</taxon>
    </lineage>
</organism>
<dbReference type="PaxDb" id="6239-H25P06.5"/>
<dbReference type="AlphaFoldDB" id="H2FLL5"/>
<dbReference type="InParanoid" id="H2FLL5"/>
<dbReference type="eggNOG" id="KOG1121">
    <property type="taxonomic scope" value="Eukaryota"/>
</dbReference>
<feature type="region of interest" description="Disordered" evidence="1">
    <location>
        <begin position="84"/>
        <end position="107"/>
    </location>
</feature>
<dbReference type="eggNOG" id="KOG1075">
    <property type="taxonomic scope" value="Eukaryota"/>
</dbReference>